<feature type="transmembrane region" description="Helical" evidence="1">
    <location>
        <begin position="147"/>
        <end position="164"/>
    </location>
</feature>
<evidence type="ECO:0000259" key="2">
    <source>
        <dbReference type="Pfam" id="PF07786"/>
    </source>
</evidence>
<dbReference type="RefSeq" id="WP_260795099.1">
    <property type="nucleotide sequence ID" value="NZ_CP093313.1"/>
</dbReference>
<organism evidence="3 4">
    <name type="scientific">Occallatibacter riparius</name>
    <dbReference type="NCBI Taxonomy" id="1002689"/>
    <lineage>
        <taxon>Bacteria</taxon>
        <taxon>Pseudomonadati</taxon>
        <taxon>Acidobacteriota</taxon>
        <taxon>Terriglobia</taxon>
        <taxon>Terriglobales</taxon>
        <taxon>Acidobacteriaceae</taxon>
        <taxon>Occallatibacter</taxon>
    </lineage>
</organism>
<dbReference type="KEGG" id="orp:MOP44_06265"/>
<name>A0A9J7BWW9_9BACT</name>
<gene>
    <name evidence="3" type="ORF">MOP44_06265</name>
</gene>
<dbReference type="EMBL" id="CP093313">
    <property type="protein sequence ID" value="UWZ85541.1"/>
    <property type="molecule type" value="Genomic_DNA"/>
</dbReference>
<feature type="domain" description="Heparan-alpha-glucosaminide N-acetyltransferase catalytic" evidence="2">
    <location>
        <begin position="13"/>
        <end position="227"/>
    </location>
</feature>
<protein>
    <submittedName>
        <fullName evidence="3">Heparan-alpha-glucosaminide N-acetyltransferase domain-containing protein</fullName>
    </submittedName>
</protein>
<feature type="transmembrane region" description="Helical" evidence="1">
    <location>
        <begin position="93"/>
        <end position="114"/>
    </location>
</feature>
<dbReference type="Pfam" id="PF07786">
    <property type="entry name" value="HGSNAT_cat"/>
    <property type="match status" value="1"/>
</dbReference>
<feature type="transmembrane region" description="Helical" evidence="1">
    <location>
        <begin position="356"/>
        <end position="383"/>
    </location>
</feature>
<keyword evidence="1" id="KW-0812">Transmembrane</keyword>
<proteinExistence type="predicted"/>
<dbReference type="Proteomes" id="UP001059380">
    <property type="component" value="Chromosome"/>
</dbReference>
<dbReference type="PANTHER" id="PTHR40407:SF1">
    <property type="entry name" value="HEPARAN-ALPHA-GLUCOSAMINIDE N-ACETYLTRANSFERASE CATALYTIC DOMAIN-CONTAINING PROTEIN"/>
    <property type="match status" value="1"/>
</dbReference>
<dbReference type="InterPro" id="IPR012429">
    <property type="entry name" value="HGSNAT_cat"/>
</dbReference>
<evidence type="ECO:0000313" key="3">
    <source>
        <dbReference type="EMBL" id="UWZ85541.1"/>
    </source>
</evidence>
<feature type="transmembrane region" description="Helical" evidence="1">
    <location>
        <begin position="120"/>
        <end position="140"/>
    </location>
</feature>
<evidence type="ECO:0000313" key="4">
    <source>
        <dbReference type="Proteomes" id="UP001059380"/>
    </source>
</evidence>
<feature type="transmembrane region" description="Helical" evidence="1">
    <location>
        <begin position="61"/>
        <end position="81"/>
    </location>
</feature>
<evidence type="ECO:0000256" key="1">
    <source>
        <dbReference type="SAM" id="Phobius"/>
    </source>
</evidence>
<feature type="transmembrane region" description="Helical" evidence="1">
    <location>
        <begin position="232"/>
        <end position="250"/>
    </location>
</feature>
<feature type="transmembrane region" description="Helical" evidence="1">
    <location>
        <begin position="274"/>
        <end position="293"/>
    </location>
</feature>
<dbReference type="PANTHER" id="PTHR40407">
    <property type="entry name" value="MEMBRANE PROTEIN-LIKE PROTEIN"/>
    <property type="match status" value="1"/>
</dbReference>
<keyword evidence="1" id="KW-0472">Membrane</keyword>
<accession>A0A9J7BWW9</accession>
<keyword evidence="1" id="KW-1133">Transmembrane helix</keyword>
<feature type="transmembrane region" description="Helical" evidence="1">
    <location>
        <begin position="314"/>
        <end position="336"/>
    </location>
</feature>
<sequence length="401" mass="45309">MESIASKKTQNVRLTSIDMLRGLVMVVMALDHTRDFFHREAALFSPTDLTRTSPGLFLTRWVTHFCLPVFMFCAGIGVFLWKQRGHTSGELSRYLCTRGVWFVLLELTVMQFAYDFNFSIPPLILLLILWIFGICMLAMAALVHLPLRPLLILSLAIICLHNLLDSVNPSRFASAVWIWNLLHRPGVIPFAGHQALITYTVLPWIGVMAAGFCFGQLYTLEPAMRQKIMTRIGLGASVAFLVLRMFNHYGDPAPWSAQKTIGLTILSFLNCTKYPASLDFVLMTLGPAIMLLACLERFTPSAVSPLVIFGRVPLFYFVLHFYLIHGLLALMSFVRYGSAASRFVFNRPPSMGGPAVFPTGFGYSLLVVYSVWLGLLLVLYPLCRWFAGVRSRRQVWWMSYL</sequence>
<dbReference type="AlphaFoldDB" id="A0A9J7BWW9"/>
<reference evidence="3" key="1">
    <citation type="submission" date="2021-04" db="EMBL/GenBank/DDBJ databases">
        <title>Phylogenetic analysis of Acidobacteriaceae.</title>
        <authorList>
            <person name="Qiu L."/>
            <person name="Zhang Q."/>
        </authorList>
    </citation>
    <scope>NUCLEOTIDE SEQUENCE</scope>
    <source>
        <strain evidence="3">DSM 25168</strain>
    </source>
</reference>
<keyword evidence="4" id="KW-1185">Reference proteome</keyword>
<feature type="transmembrane region" description="Helical" evidence="1">
    <location>
        <begin position="201"/>
        <end position="220"/>
    </location>
</feature>